<keyword evidence="2" id="KW-0732">Signal</keyword>
<keyword evidence="4" id="KW-1185">Reference proteome</keyword>
<dbReference type="GeneID" id="33571334"/>
<evidence type="ECO:0000313" key="4">
    <source>
        <dbReference type="Proteomes" id="UP000193648"/>
    </source>
</evidence>
<dbReference type="OrthoDB" id="2447874at2759"/>
<dbReference type="Proteomes" id="UP000193648">
    <property type="component" value="Unassembled WGS sequence"/>
</dbReference>
<feature type="region of interest" description="Disordered" evidence="1">
    <location>
        <begin position="30"/>
        <end position="50"/>
    </location>
</feature>
<feature type="region of interest" description="Disordered" evidence="1">
    <location>
        <begin position="167"/>
        <end position="196"/>
    </location>
</feature>
<gene>
    <name evidence="3" type="ORF">BCR41DRAFT_413939</name>
</gene>
<dbReference type="AlphaFoldDB" id="A0A1Y2GC45"/>
<evidence type="ECO:0008006" key="5">
    <source>
        <dbReference type="Google" id="ProtNLM"/>
    </source>
</evidence>
<feature type="signal peptide" evidence="2">
    <location>
        <begin position="1"/>
        <end position="30"/>
    </location>
</feature>
<dbReference type="EMBL" id="MCFF01000054">
    <property type="protein sequence ID" value="ORZ04877.1"/>
    <property type="molecule type" value="Genomic_DNA"/>
</dbReference>
<evidence type="ECO:0000256" key="1">
    <source>
        <dbReference type="SAM" id="MobiDB-lite"/>
    </source>
</evidence>
<sequence length="292" mass="30670">MLHSRLYTLIGAINLMLLSFLLFVPTESSAAPSPSPSPSPSPIPIVSDMDNIGAMDSGTADLENLNMQLSSAPSTSNLLLPPPPVVPQQDVQIESQTDIISTTGVFPKLIFRPAVQLFDPMVTHYQNSNNIPFSFPLPLPFPFSNSAAAPAIAYNDDLDDPTNDFYLSSAPPSLPPTSFRKRQLGPASGPDPAGVIGSSSSVSVDTLIKPIVTVQPHALQPVAVPVSQPYNYPVPVGVPVPWSCGTKAGAGCGTRCGTGCGIGGGTWASVGGNNHWRNWGDSMCTWGDNWGC</sequence>
<accession>A0A1Y2GC45</accession>
<reference evidence="3 4" key="1">
    <citation type="submission" date="2016-07" db="EMBL/GenBank/DDBJ databases">
        <title>Pervasive Adenine N6-methylation of Active Genes in Fungi.</title>
        <authorList>
            <consortium name="DOE Joint Genome Institute"/>
            <person name="Mondo S.J."/>
            <person name="Dannebaum R.O."/>
            <person name="Kuo R.C."/>
            <person name="Labutti K."/>
            <person name="Haridas S."/>
            <person name="Kuo A."/>
            <person name="Salamov A."/>
            <person name="Ahrendt S.R."/>
            <person name="Lipzen A."/>
            <person name="Sullivan W."/>
            <person name="Andreopoulos W.B."/>
            <person name="Clum A."/>
            <person name="Lindquist E."/>
            <person name="Daum C."/>
            <person name="Ramamoorthy G.K."/>
            <person name="Gryganskyi A."/>
            <person name="Culley D."/>
            <person name="Magnuson J.K."/>
            <person name="James T.Y."/>
            <person name="O'Malley M.A."/>
            <person name="Stajich J.E."/>
            <person name="Spatafora J.W."/>
            <person name="Visel A."/>
            <person name="Grigoriev I.V."/>
        </authorList>
    </citation>
    <scope>NUCLEOTIDE SEQUENCE [LARGE SCALE GENOMIC DNA]</scope>
    <source>
        <strain evidence="3 4">NRRL 3116</strain>
    </source>
</reference>
<name>A0A1Y2GC45_9FUNG</name>
<comment type="caution">
    <text evidence="3">The sequence shown here is derived from an EMBL/GenBank/DDBJ whole genome shotgun (WGS) entry which is preliminary data.</text>
</comment>
<feature type="chain" id="PRO_5012847466" description="CBM1 domain-containing protein" evidence="2">
    <location>
        <begin position="31"/>
        <end position="292"/>
    </location>
</feature>
<evidence type="ECO:0000256" key="2">
    <source>
        <dbReference type="SAM" id="SignalP"/>
    </source>
</evidence>
<dbReference type="InParanoid" id="A0A1Y2GC45"/>
<feature type="compositionally biased region" description="Pro residues" evidence="1">
    <location>
        <begin position="33"/>
        <end position="43"/>
    </location>
</feature>
<proteinExistence type="predicted"/>
<protein>
    <recommendedName>
        <fullName evidence="5">CBM1 domain-containing protein</fullName>
    </recommendedName>
</protein>
<organism evidence="3 4">
    <name type="scientific">Lobosporangium transversale</name>
    <dbReference type="NCBI Taxonomy" id="64571"/>
    <lineage>
        <taxon>Eukaryota</taxon>
        <taxon>Fungi</taxon>
        <taxon>Fungi incertae sedis</taxon>
        <taxon>Mucoromycota</taxon>
        <taxon>Mortierellomycotina</taxon>
        <taxon>Mortierellomycetes</taxon>
        <taxon>Mortierellales</taxon>
        <taxon>Mortierellaceae</taxon>
        <taxon>Lobosporangium</taxon>
    </lineage>
</organism>
<dbReference type="RefSeq" id="XP_021876814.1">
    <property type="nucleotide sequence ID" value="XM_022029491.1"/>
</dbReference>
<evidence type="ECO:0000313" key="3">
    <source>
        <dbReference type="EMBL" id="ORZ04877.1"/>
    </source>
</evidence>